<sequence length="233" mass="25318">MNRNEPGRRGGRRGPRRPGRGNRRGGHHDAHRRGPGGDAAQIPAAPGFFVQPPPNQAYGGHAGGYGLVQPNPYGVQVWGAPHPAAAHPWNQGWAFPVAGNPYGNQLWGPPQAIPHGIQAWGPALPPQALYGNQVGVQAPNQLDNNQPHQPGEQQTHGPGRRRQPRGRRRQMQRGGQRALVGPGQRRFVVLEVEPTEEGILVQLRGQAAQHAENQAAADRRDDRPAERQRDGRA</sequence>
<evidence type="ECO:0000313" key="2">
    <source>
        <dbReference type="EMBL" id="KAF4459589.1"/>
    </source>
</evidence>
<dbReference type="Proteomes" id="UP000554235">
    <property type="component" value="Unassembled WGS sequence"/>
</dbReference>
<reference evidence="2 3" key="1">
    <citation type="submission" date="2020-01" db="EMBL/GenBank/DDBJ databases">
        <title>Identification and distribution of gene clusters putatively required for synthesis of sphingolipid metabolism inhibitors in phylogenetically diverse species of the filamentous fungus Fusarium.</title>
        <authorList>
            <person name="Kim H.-S."/>
            <person name="Busman M."/>
            <person name="Brown D.W."/>
            <person name="Divon H."/>
            <person name="Uhlig S."/>
            <person name="Proctor R.H."/>
        </authorList>
    </citation>
    <scope>NUCLEOTIDE SEQUENCE [LARGE SCALE GENOMIC DNA]</scope>
    <source>
        <strain evidence="2 3">NRRL 20459</strain>
    </source>
</reference>
<evidence type="ECO:0000256" key="1">
    <source>
        <dbReference type="SAM" id="MobiDB-lite"/>
    </source>
</evidence>
<feature type="compositionally biased region" description="Basic residues" evidence="1">
    <location>
        <begin position="9"/>
        <end position="34"/>
    </location>
</feature>
<proteinExistence type="predicted"/>
<accession>A0A8H4L1M3</accession>
<dbReference type="AlphaFoldDB" id="A0A8H4L1M3"/>
<feature type="compositionally biased region" description="Basic residues" evidence="1">
    <location>
        <begin position="158"/>
        <end position="171"/>
    </location>
</feature>
<dbReference type="EMBL" id="JAADYS010002138">
    <property type="protein sequence ID" value="KAF4459589.1"/>
    <property type="molecule type" value="Genomic_DNA"/>
</dbReference>
<feature type="region of interest" description="Disordered" evidence="1">
    <location>
        <begin position="137"/>
        <end position="185"/>
    </location>
</feature>
<name>A0A8H4L1M3_9HYPO</name>
<feature type="compositionally biased region" description="Polar residues" evidence="1">
    <location>
        <begin position="137"/>
        <end position="156"/>
    </location>
</feature>
<feature type="region of interest" description="Disordered" evidence="1">
    <location>
        <begin position="204"/>
        <end position="233"/>
    </location>
</feature>
<organism evidence="2 3">
    <name type="scientific">Fusarium albosuccineum</name>
    <dbReference type="NCBI Taxonomy" id="1237068"/>
    <lineage>
        <taxon>Eukaryota</taxon>
        <taxon>Fungi</taxon>
        <taxon>Dikarya</taxon>
        <taxon>Ascomycota</taxon>
        <taxon>Pezizomycotina</taxon>
        <taxon>Sordariomycetes</taxon>
        <taxon>Hypocreomycetidae</taxon>
        <taxon>Hypocreales</taxon>
        <taxon>Nectriaceae</taxon>
        <taxon>Fusarium</taxon>
        <taxon>Fusarium decemcellulare species complex</taxon>
    </lineage>
</organism>
<evidence type="ECO:0000313" key="3">
    <source>
        <dbReference type="Proteomes" id="UP000554235"/>
    </source>
</evidence>
<keyword evidence="3" id="KW-1185">Reference proteome</keyword>
<feature type="region of interest" description="Disordered" evidence="1">
    <location>
        <begin position="1"/>
        <end position="56"/>
    </location>
</feature>
<feature type="compositionally biased region" description="Basic and acidic residues" evidence="1">
    <location>
        <begin position="217"/>
        <end position="233"/>
    </location>
</feature>
<feature type="compositionally biased region" description="Low complexity" evidence="1">
    <location>
        <begin position="206"/>
        <end position="216"/>
    </location>
</feature>
<protein>
    <submittedName>
        <fullName evidence="2">Uncharacterized protein</fullName>
    </submittedName>
</protein>
<comment type="caution">
    <text evidence="2">The sequence shown here is derived from an EMBL/GenBank/DDBJ whole genome shotgun (WGS) entry which is preliminary data.</text>
</comment>
<gene>
    <name evidence="2" type="ORF">FALBO_13644</name>
</gene>